<sequence length="91" mass="10197">MPGLAGILQTMKLRKTTEIREDAHECVISTQEYARKIIEDASEDDHFMRGPWFSVVQDLDVEGGITSGCFGDMKTFYKDGKLIKVVAVIKS</sequence>
<keyword evidence="2" id="KW-1185">Reference proteome</keyword>
<comment type="caution">
    <text evidence="1">The sequence shown here is derived from an EMBL/GenBank/DDBJ whole genome shotgun (WGS) entry which is preliminary data.</text>
</comment>
<accession>A0ABQ5G957</accession>
<dbReference type="Proteomes" id="UP001151760">
    <property type="component" value="Unassembled WGS sequence"/>
</dbReference>
<evidence type="ECO:0000313" key="1">
    <source>
        <dbReference type="EMBL" id="GJT71808.1"/>
    </source>
</evidence>
<reference evidence="1" key="2">
    <citation type="submission" date="2022-01" db="EMBL/GenBank/DDBJ databases">
        <authorList>
            <person name="Yamashiro T."/>
            <person name="Shiraishi A."/>
            <person name="Satake H."/>
            <person name="Nakayama K."/>
        </authorList>
    </citation>
    <scope>NUCLEOTIDE SEQUENCE</scope>
</reference>
<gene>
    <name evidence="1" type="ORF">Tco_1031094</name>
</gene>
<proteinExistence type="predicted"/>
<evidence type="ECO:0000313" key="2">
    <source>
        <dbReference type="Proteomes" id="UP001151760"/>
    </source>
</evidence>
<name>A0ABQ5G957_9ASTR</name>
<dbReference type="EMBL" id="BQNB010018200">
    <property type="protein sequence ID" value="GJT71808.1"/>
    <property type="molecule type" value="Genomic_DNA"/>
</dbReference>
<reference evidence="1" key="1">
    <citation type="journal article" date="2022" name="Int. J. Mol. Sci.">
        <title>Draft Genome of Tanacetum Coccineum: Genomic Comparison of Closely Related Tanacetum-Family Plants.</title>
        <authorList>
            <person name="Yamashiro T."/>
            <person name="Shiraishi A."/>
            <person name="Nakayama K."/>
            <person name="Satake H."/>
        </authorList>
    </citation>
    <scope>NUCLEOTIDE SEQUENCE</scope>
</reference>
<protein>
    <submittedName>
        <fullName evidence="1">Uncharacterized protein</fullName>
    </submittedName>
</protein>
<organism evidence="1 2">
    <name type="scientific">Tanacetum coccineum</name>
    <dbReference type="NCBI Taxonomy" id="301880"/>
    <lineage>
        <taxon>Eukaryota</taxon>
        <taxon>Viridiplantae</taxon>
        <taxon>Streptophyta</taxon>
        <taxon>Embryophyta</taxon>
        <taxon>Tracheophyta</taxon>
        <taxon>Spermatophyta</taxon>
        <taxon>Magnoliopsida</taxon>
        <taxon>eudicotyledons</taxon>
        <taxon>Gunneridae</taxon>
        <taxon>Pentapetalae</taxon>
        <taxon>asterids</taxon>
        <taxon>campanulids</taxon>
        <taxon>Asterales</taxon>
        <taxon>Asteraceae</taxon>
        <taxon>Asteroideae</taxon>
        <taxon>Anthemideae</taxon>
        <taxon>Anthemidinae</taxon>
        <taxon>Tanacetum</taxon>
    </lineage>
</organism>